<evidence type="ECO:0000313" key="6">
    <source>
        <dbReference type="Proteomes" id="UP000053989"/>
    </source>
</evidence>
<gene>
    <name evidence="5" type="ORF">SCLCIDRAFT_1214941</name>
</gene>
<feature type="region of interest" description="Disordered" evidence="3">
    <location>
        <begin position="502"/>
        <end position="558"/>
    </location>
</feature>
<reference evidence="6" key="2">
    <citation type="submission" date="2015-01" db="EMBL/GenBank/DDBJ databases">
        <title>Evolutionary Origins and Diversification of the Mycorrhizal Mutualists.</title>
        <authorList>
            <consortium name="DOE Joint Genome Institute"/>
            <consortium name="Mycorrhizal Genomics Consortium"/>
            <person name="Kohler A."/>
            <person name="Kuo A."/>
            <person name="Nagy L.G."/>
            <person name="Floudas D."/>
            <person name="Copeland A."/>
            <person name="Barry K.W."/>
            <person name="Cichocki N."/>
            <person name="Veneault-Fourrey C."/>
            <person name="LaButti K."/>
            <person name="Lindquist E.A."/>
            <person name="Lipzen A."/>
            <person name="Lundell T."/>
            <person name="Morin E."/>
            <person name="Murat C."/>
            <person name="Riley R."/>
            <person name="Ohm R."/>
            <person name="Sun H."/>
            <person name="Tunlid A."/>
            <person name="Henrissat B."/>
            <person name="Grigoriev I.V."/>
            <person name="Hibbett D.S."/>
            <person name="Martin F."/>
        </authorList>
    </citation>
    <scope>NUCLEOTIDE SEQUENCE [LARGE SCALE GENOMIC DNA]</scope>
    <source>
        <strain evidence="6">Foug A</strain>
    </source>
</reference>
<dbReference type="Pfam" id="PF00250">
    <property type="entry name" value="Forkhead"/>
    <property type="match status" value="1"/>
</dbReference>
<dbReference type="InParanoid" id="A0A0C3DPR4"/>
<feature type="region of interest" description="Disordered" evidence="3">
    <location>
        <begin position="413"/>
        <end position="455"/>
    </location>
</feature>
<dbReference type="SUPFAM" id="SSF46785">
    <property type="entry name" value="Winged helix' DNA-binding domain"/>
    <property type="match status" value="1"/>
</dbReference>
<sequence length="803" mass="88139">MADPRAAPVSPISRVLQSIGLTRDDLLRHSDQMRQFLTTEDANSLRAFAAGSSDAQNAIASMVECSRARSHSRSLSRPSTSTLSQTPPPSTPVKSEPIEPAMPLRHMDSMEMILERKNRQAKREKRGKKEKERNAPSPSPASAAFSLDAFMRSRDSRRVPSPDQSESSTSTIPQETQKDTLPAPPVTPQHKNYYRDYDTLEHPSSRPKKDTFTPAHSPTPTRSRATSASSHVPTTLNELLETNLVTPRHNHYYKSPLPSSSPPQSSPFATPSTKRVVNLVSSPGPMGPLPNEDEYDELPYKLPPGPYSAVKPDLSYAALIGQAILSSLDHRLTLQEIYDWITIVYPYFKRNETTWMNSIRHVLSTTVCFRKVVRDRSLGRTQWAIWDCDLECFANGNFRKEFCAELRDAAKKVQPRKRPVDDSASGRKSKRQKKAALGTSSPAVPAAPVPQMHHPSFGPIPQFLPLFPPLAPMHHQPYYDHTTHLPAEVIFPPLPSSSNYVHVTSASGSSQNEASSAPPSSTTKGSDVPQTSPTLPLSSLPALTPNCSSSSPQIPSEDDLETHIHVEVSRETSPLLEAGFALTDKYGPDKGEKLRANKTPPKKSIALPPMPESPTIDRRASKKPGKRALAPPASTDGSHPRPCTPPPRPSTPRNRATAQLSAVRTPLSHKGLHMSPSPSLAHYKSHLDPPPPPTFRQDDGINPAVFDIENIRTPSRKRGHREGASTLFPPITPKKLVFPAPSSASESPFRTPGSRSIFDPHDPSALLDEEFATLGTKGTQGSPVGLFEDRSGLYQSPSFPRWF</sequence>
<feature type="compositionally biased region" description="Polar residues" evidence="3">
    <location>
        <begin position="166"/>
        <end position="175"/>
    </location>
</feature>
<evidence type="ECO:0000313" key="5">
    <source>
        <dbReference type="EMBL" id="KIM62590.1"/>
    </source>
</evidence>
<evidence type="ECO:0000256" key="1">
    <source>
        <dbReference type="ARBA" id="ARBA00023125"/>
    </source>
</evidence>
<dbReference type="PRINTS" id="PR00053">
    <property type="entry name" value="FORKHEAD"/>
</dbReference>
<dbReference type="AlphaFoldDB" id="A0A0C3DPR4"/>
<dbReference type="EMBL" id="KN822041">
    <property type="protein sequence ID" value="KIM62590.1"/>
    <property type="molecule type" value="Genomic_DNA"/>
</dbReference>
<feature type="compositionally biased region" description="Low complexity" evidence="3">
    <location>
        <begin position="505"/>
        <end position="517"/>
    </location>
</feature>
<keyword evidence="6" id="KW-1185">Reference proteome</keyword>
<dbReference type="SMART" id="SM00339">
    <property type="entry name" value="FH"/>
    <property type="match status" value="1"/>
</dbReference>
<name>A0A0C3DPR4_9AGAM</name>
<feature type="region of interest" description="Disordered" evidence="3">
    <location>
        <begin position="249"/>
        <end position="272"/>
    </location>
</feature>
<protein>
    <recommendedName>
        <fullName evidence="4">Fork-head domain-containing protein</fullName>
    </recommendedName>
</protein>
<dbReference type="Proteomes" id="UP000053989">
    <property type="component" value="Unassembled WGS sequence"/>
</dbReference>
<dbReference type="InterPro" id="IPR001766">
    <property type="entry name" value="Fork_head_dom"/>
</dbReference>
<feature type="compositionally biased region" description="Low complexity" evidence="3">
    <location>
        <begin position="739"/>
        <end position="748"/>
    </location>
</feature>
<dbReference type="Gene3D" id="1.10.10.10">
    <property type="entry name" value="Winged helix-like DNA-binding domain superfamily/Winged helix DNA-binding domain"/>
    <property type="match status" value="1"/>
</dbReference>
<dbReference type="InterPro" id="IPR050211">
    <property type="entry name" value="FOX_domain-containing"/>
</dbReference>
<feature type="domain" description="Fork-head" evidence="4">
    <location>
        <begin position="311"/>
        <end position="400"/>
    </location>
</feature>
<evidence type="ECO:0000256" key="3">
    <source>
        <dbReference type="SAM" id="MobiDB-lite"/>
    </source>
</evidence>
<feature type="compositionally biased region" description="Basic and acidic residues" evidence="3">
    <location>
        <begin position="151"/>
        <end position="160"/>
    </location>
</feature>
<feature type="region of interest" description="Disordered" evidence="3">
    <location>
        <begin position="118"/>
        <end position="233"/>
    </location>
</feature>
<dbReference type="GO" id="GO:0000978">
    <property type="term" value="F:RNA polymerase II cis-regulatory region sequence-specific DNA binding"/>
    <property type="evidence" value="ECO:0007669"/>
    <property type="project" value="TreeGrafter"/>
</dbReference>
<evidence type="ECO:0000259" key="4">
    <source>
        <dbReference type="PROSITE" id="PS50039"/>
    </source>
</evidence>
<feature type="compositionally biased region" description="Low complexity" evidence="3">
    <location>
        <begin position="218"/>
        <end position="233"/>
    </location>
</feature>
<dbReference type="OrthoDB" id="5954824at2759"/>
<dbReference type="PANTHER" id="PTHR11829:SF343">
    <property type="entry name" value="FORK-HEAD DOMAIN-CONTAINING PROTEIN"/>
    <property type="match status" value="1"/>
</dbReference>
<keyword evidence="2" id="KW-0539">Nucleus</keyword>
<dbReference type="PROSITE" id="PS50039">
    <property type="entry name" value="FORK_HEAD_3"/>
    <property type="match status" value="1"/>
</dbReference>
<feature type="region of interest" description="Disordered" evidence="3">
    <location>
        <begin position="711"/>
        <end position="762"/>
    </location>
</feature>
<accession>A0A0C3DPR4</accession>
<feature type="DNA-binding region" description="Fork-head" evidence="2">
    <location>
        <begin position="311"/>
        <end position="400"/>
    </location>
</feature>
<dbReference type="HOGENOM" id="CLU_341631_0_0_1"/>
<feature type="compositionally biased region" description="Polar residues" evidence="3">
    <location>
        <begin position="518"/>
        <end position="530"/>
    </location>
</feature>
<dbReference type="PANTHER" id="PTHR11829">
    <property type="entry name" value="FORKHEAD BOX PROTEIN"/>
    <property type="match status" value="1"/>
</dbReference>
<feature type="compositionally biased region" description="Low complexity" evidence="3">
    <location>
        <begin position="75"/>
        <end position="85"/>
    </location>
</feature>
<feature type="region of interest" description="Disordered" evidence="3">
    <location>
        <begin position="69"/>
        <end position="105"/>
    </location>
</feature>
<dbReference type="InterPro" id="IPR036390">
    <property type="entry name" value="WH_DNA-bd_sf"/>
</dbReference>
<feature type="region of interest" description="Disordered" evidence="3">
    <location>
        <begin position="583"/>
        <end position="691"/>
    </location>
</feature>
<feature type="compositionally biased region" description="Basic and acidic residues" evidence="3">
    <location>
        <begin position="586"/>
        <end position="595"/>
    </location>
</feature>
<dbReference type="GO" id="GO:0000981">
    <property type="term" value="F:DNA-binding transcription factor activity, RNA polymerase II-specific"/>
    <property type="evidence" value="ECO:0007669"/>
    <property type="project" value="TreeGrafter"/>
</dbReference>
<dbReference type="GO" id="GO:0005634">
    <property type="term" value="C:nucleus"/>
    <property type="evidence" value="ECO:0007669"/>
    <property type="project" value="UniProtKB-SubCell"/>
</dbReference>
<dbReference type="STRING" id="1036808.A0A0C3DPR4"/>
<comment type="subcellular location">
    <subcellularLocation>
        <location evidence="2">Nucleus</location>
    </subcellularLocation>
</comment>
<reference evidence="5 6" key="1">
    <citation type="submission" date="2014-04" db="EMBL/GenBank/DDBJ databases">
        <authorList>
            <consortium name="DOE Joint Genome Institute"/>
            <person name="Kuo A."/>
            <person name="Kohler A."/>
            <person name="Nagy L.G."/>
            <person name="Floudas D."/>
            <person name="Copeland A."/>
            <person name="Barry K.W."/>
            <person name="Cichocki N."/>
            <person name="Veneault-Fourrey C."/>
            <person name="LaButti K."/>
            <person name="Lindquist E.A."/>
            <person name="Lipzen A."/>
            <person name="Lundell T."/>
            <person name="Morin E."/>
            <person name="Murat C."/>
            <person name="Sun H."/>
            <person name="Tunlid A."/>
            <person name="Henrissat B."/>
            <person name="Grigoriev I.V."/>
            <person name="Hibbett D.S."/>
            <person name="Martin F."/>
            <person name="Nordberg H.P."/>
            <person name="Cantor M.N."/>
            <person name="Hua S.X."/>
        </authorList>
    </citation>
    <scope>NUCLEOTIDE SEQUENCE [LARGE SCALE GENOMIC DNA]</scope>
    <source>
        <strain evidence="5 6">Foug A</strain>
    </source>
</reference>
<keyword evidence="1 2" id="KW-0238">DNA-binding</keyword>
<organism evidence="5 6">
    <name type="scientific">Scleroderma citrinum Foug A</name>
    <dbReference type="NCBI Taxonomy" id="1036808"/>
    <lineage>
        <taxon>Eukaryota</taxon>
        <taxon>Fungi</taxon>
        <taxon>Dikarya</taxon>
        <taxon>Basidiomycota</taxon>
        <taxon>Agaricomycotina</taxon>
        <taxon>Agaricomycetes</taxon>
        <taxon>Agaricomycetidae</taxon>
        <taxon>Boletales</taxon>
        <taxon>Sclerodermatineae</taxon>
        <taxon>Sclerodermataceae</taxon>
        <taxon>Scleroderma</taxon>
    </lineage>
</organism>
<evidence type="ECO:0000256" key="2">
    <source>
        <dbReference type="PROSITE-ProRule" id="PRU00089"/>
    </source>
</evidence>
<dbReference type="InterPro" id="IPR036388">
    <property type="entry name" value="WH-like_DNA-bd_sf"/>
</dbReference>
<feature type="compositionally biased region" description="Basic and acidic residues" evidence="3">
    <location>
        <begin position="193"/>
        <end position="211"/>
    </location>
</feature>
<proteinExistence type="predicted"/>
<feature type="compositionally biased region" description="Low complexity" evidence="3">
    <location>
        <begin position="531"/>
        <end position="545"/>
    </location>
</feature>